<dbReference type="AlphaFoldDB" id="A0A0T9MSX7"/>
<proteinExistence type="predicted"/>
<dbReference type="STRING" id="631.CH53_3643"/>
<dbReference type="Pfam" id="PF07278">
    <property type="entry name" value="DUF1441"/>
    <property type="match status" value="1"/>
</dbReference>
<name>A0A0T9MSX7_YERIN</name>
<dbReference type="InterPro" id="IPR009901">
    <property type="entry name" value="Phage_VT1-Sakai_H0025"/>
</dbReference>
<evidence type="ECO:0000313" key="1">
    <source>
        <dbReference type="EMBL" id="CNG43682.1"/>
    </source>
</evidence>
<sequence>MGNIGDLADAFNWSISKISEAFSVDRATIRKRLVENNIQATGTFRGNPTYALKDVAPALFAVVREAGEDISHDPSHMIPKERKDWFQSENERIKLEKEQRGLIPVNEVVAVYSAMTKSVVQVLETIPDILERDCALSPQAVTVVQAAIDDLRTTLSERSYQACAIDLMSDKGEVIVEED</sequence>
<gene>
    <name evidence="1" type="ORF">ERS008530_03760</name>
</gene>
<evidence type="ECO:0000313" key="2">
    <source>
        <dbReference type="Proteomes" id="UP000038750"/>
    </source>
</evidence>
<dbReference type="RefSeq" id="WP_050074315.1">
    <property type="nucleotide sequence ID" value="NZ_CP093322.1"/>
</dbReference>
<organism evidence="1 2">
    <name type="scientific">Yersinia intermedia</name>
    <dbReference type="NCBI Taxonomy" id="631"/>
    <lineage>
        <taxon>Bacteria</taxon>
        <taxon>Pseudomonadati</taxon>
        <taxon>Pseudomonadota</taxon>
        <taxon>Gammaproteobacteria</taxon>
        <taxon>Enterobacterales</taxon>
        <taxon>Yersiniaceae</taxon>
        <taxon>Yersinia</taxon>
    </lineage>
</organism>
<dbReference type="OrthoDB" id="6119938at2"/>
<protein>
    <submittedName>
        <fullName evidence="1">Protein of uncharacterized function (DUF1441)</fullName>
    </submittedName>
</protein>
<accession>A0A0T9MSX7</accession>
<reference evidence="1 2" key="1">
    <citation type="submission" date="2015-03" db="EMBL/GenBank/DDBJ databases">
        <authorList>
            <person name="Murphy D."/>
        </authorList>
    </citation>
    <scope>NUCLEOTIDE SEQUENCE [LARGE SCALE GENOMIC DNA]</scope>
    <source>
        <strain evidence="1 2">BR165/97</strain>
    </source>
</reference>
<dbReference type="EMBL" id="CPZJ01000018">
    <property type="protein sequence ID" value="CNG43682.1"/>
    <property type="molecule type" value="Genomic_DNA"/>
</dbReference>
<dbReference type="Proteomes" id="UP000038750">
    <property type="component" value="Unassembled WGS sequence"/>
</dbReference>